<evidence type="ECO:0000256" key="5">
    <source>
        <dbReference type="ARBA" id="ARBA00023157"/>
    </source>
</evidence>
<dbReference type="GO" id="GO:0004252">
    <property type="term" value="F:serine-type endopeptidase activity"/>
    <property type="evidence" value="ECO:0007669"/>
    <property type="project" value="InterPro"/>
</dbReference>
<protein>
    <recommendedName>
        <fullName evidence="7">Peptidase S1 domain-containing protein</fullName>
    </recommendedName>
</protein>
<evidence type="ECO:0000256" key="4">
    <source>
        <dbReference type="ARBA" id="ARBA00022825"/>
    </source>
</evidence>
<dbReference type="EMBL" id="GEZM01017502">
    <property type="protein sequence ID" value="JAV90646.1"/>
    <property type="molecule type" value="Transcribed_RNA"/>
</dbReference>
<dbReference type="PANTHER" id="PTHR24276">
    <property type="entry name" value="POLYSERASE-RELATED"/>
    <property type="match status" value="1"/>
</dbReference>
<dbReference type="InterPro" id="IPR001254">
    <property type="entry name" value="Trypsin_dom"/>
</dbReference>
<keyword evidence="3" id="KW-0378">Hydrolase</keyword>
<dbReference type="PANTHER" id="PTHR24276:SF91">
    <property type="entry name" value="AT26814P-RELATED"/>
    <property type="match status" value="1"/>
</dbReference>
<organism evidence="8">
    <name type="scientific">Photinus pyralis</name>
    <name type="common">Common eastern firefly</name>
    <name type="synonym">Lampyris pyralis</name>
    <dbReference type="NCBI Taxonomy" id="7054"/>
    <lineage>
        <taxon>Eukaryota</taxon>
        <taxon>Metazoa</taxon>
        <taxon>Ecdysozoa</taxon>
        <taxon>Arthropoda</taxon>
        <taxon>Hexapoda</taxon>
        <taxon>Insecta</taxon>
        <taxon>Pterygota</taxon>
        <taxon>Neoptera</taxon>
        <taxon>Endopterygota</taxon>
        <taxon>Coleoptera</taxon>
        <taxon>Polyphaga</taxon>
        <taxon>Elateriformia</taxon>
        <taxon>Elateroidea</taxon>
        <taxon>Lampyridae</taxon>
        <taxon>Lampyrinae</taxon>
        <taxon>Photinus</taxon>
    </lineage>
</organism>
<keyword evidence="10" id="KW-1185">Reference proteome</keyword>
<dbReference type="SMART" id="SM00020">
    <property type="entry name" value="Tryp_SPc"/>
    <property type="match status" value="1"/>
</dbReference>
<dbReference type="InterPro" id="IPR050430">
    <property type="entry name" value="Peptidase_S1"/>
</dbReference>
<dbReference type="EMBL" id="VVIM01000006">
    <property type="protein sequence ID" value="KAB0798055.1"/>
    <property type="molecule type" value="Genomic_DNA"/>
</dbReference>
<evidence type="ECO:0000256" key="6">
    <source>
        <dbReference type="SAM" id="SignalP"/>
    </source>
</evidence>
<evidence type="ECO:0000256" key="3">
    <source>
        <dbReference type="ARBA" id="ARBA00022801"/>
    </source>
</evidence>
<evidence type="ECO:0000313" key="8">
    <source>
        <dbReference type="EMBL" id="JAV90646.1"/>
    </source>
</evidence>
<reference evidence="8" key="1">
    <citation type="journal article" date="2016" name="Sci. Rep.">
        <title>Molecular characterization of firefly nuptial gifts: a multi-omics approach sheds light on postcopulatory sexual selection.</title>
        <authorList>
            <person name="Al-Wathiqui N."/>
            <person name="Fallon T.R."/>
            <person name="South A."/>
            <person name="Weng J.K."/>
            <person name="Lewis S.M."/>
        </authorList>
    </citation>
    <scope>NUCLEOTIDE SEQUENCE</scope>
</reference>
<evidence type="ECO:0000256" key="1">
    <source>
        <dbReference type="ARBA" id="ARBA00007664"/>
    </source>
</evidence>
<evidence type="ECO:0000259" key="7">
    <source>
        <dbReference type="PROSITE" id="PS50240"/>
    </source>
</evidence>
<keyword evidence="2" id="KW-0645">Protease</keyword>
<reference evidence="9 10" key="2">
    <citation type="journal article" date="2018" name="Elife">
        <title>Firefly genomes illuminate parallel origins of bioluminescence in beetles.</title>
        <authorList>
            <person name="Fallon T.R."/>
            <person name="Lower S.E."/>
            <person name="Chang C.H."/>
            <person name="Bessho-Uehara M."/>
            <person name="Martin G.J."/>
            <person name="Bewick A.J."/>
            <person name="Behringer M."/>
            <person name="Debat H.J."/>
            <person name="Wong I."/>
            <person name="Day J.C."/>
            <person name="Suvorov A."/>
            <person name="Silva C.J."/>
            <person name="Stanger-Hall K.F."/>
            <person name="Hall D.W."/>
            <person name="Schmitz R.J."/>
            <person name="Nelson D.R."/>
            <person name="Lewis S.M."/>
            <person name="Shigenobu S."/>
            <person name="Bybee S.M."/>
            <person name="Larracuente A.M."/>
            <person name="Oba Y."/>
            <person name="Weng J.K."/>
        </authorList>
    </citation>
    <scope>NUCLEOTIDE SEQUENCE [LARGE SCALE GENOMIC DNA]</scope>
    <source>
        <strain evidence="9">1611_PpyrPB1</strain>
        <tissue evidence="9">Whole body</tissue>
    </source>
</reference>
<dbReference type="InterPro" id="IPR043504">
    <property type="entry name" value="Peptidase_S1_PA_chymotrypsin"/>
</dbReference>
<accession>A0A1Y1N2X3</accession>
<dbReference type="SUPFAM" id="SSF50494">
    <property type="entry name" value="Trypsin-like serine proteases"/>
    <property type="match status" value="1"/>
</dbReference>
<gene>
    <name evidence="9" type="ORF">PPYR_09048</name>
</gene>
<name>A0A1Y1N2X3_PHOPY</name>
<dbReference type="CDD" id="cd00190">
    <property type="entry name" value="Tryp_SPc"/>
    <property type="match status" value="1"/>
</dbReference>
<reference evidence="9" key="3">
    <citation type="submission" date="2019-08" db="EMBL/GenBank/DDBJ databases">
        <authorList>
            <consortium name="Photinus pyralis genome working group"/>
            <person name="Fallon T.R."/>
            <person name="Sander Lower S.E."/>
            <person name="Weng J.-K."/>
        </authorList>
    </citation>
    <scope>NUCLEOTIDE SEQUENCE</scope>
    <source>
        <strain evidence="9">1611_PpyrPB1</strain>
        <tissue evidence="9">Whole body</tissue>
    </source>
</reference>
<feature type="signal peptide" evidence="6">
    <location>
        <begin position="1"/>
        <end position="15"/>
    </location>
</feature>
<dbReference type="FunFam" id="2.40.10.10:FF:000068">
    <property type="entry name" value="transmembrane protease serine 2"/>
    <property type="match status" value="1"/>
</dbReference>
<keyword evidence="5" id="KW-1015">Disulfide bond</keyword>
<dbReference type="OrthoDB" id="531708at2759"/>
<dbReference type="PROSITE" id="PS50240">
    <property type="entry name" value="TRYPSIN_DOM"/>
    <property type="match status" value="1"/>
</dbReference>
<dbReference type="AlphaFoldDB" id="A0A1Y1N2X3"/>
<keyword evidence="4" id="KW-0720">Serine protease</keyword>
<feature type="chain" id="PRO_5033750386" description="Peptidase S1 domain-containing protein" evidence="6">
    <location>
        <begin position="16"/>
        <end position="244"/>
    </location>
</feature>
<dbReference type="InterPro" id="IPR009003">
    <property type="entry name" value="Peptidase_S1_PA"/>
</dbReference>
<evidence type="ECO:0000256" key="2">
    <source>
        <dbReference type="ARBA" id="ARBA00022670"/>
    </source>
</evidence>
<proteinExistence type="inferred from homology"/>
<comment type="similarity">
    <text evidence="1">Belongs to the peptidase S1 family.</text>
</comment>
<dbReference type="InterPro" id="IPR001314">
    <property type="entry name" value="Peptidase_S1A"/>
</dbReference>
<sequence>MWVRILLVITTTVAAVVKEVSIENYPWQVSIEKNGVHTCGGTMLRSLVLMTAEHCVYGVQKESLQVRAGTSTREKGGELRGVKTIFEHPDYNPVTFENDVAILELDSAFDSTRPVDLLHSDNSVADDAVGLVIGWGISSAEDGGRSSPNLKMVELPKVSEEKCAEVYPNFNATTMICFGGNGGGDSCLSDSGGPILVWRMRNILEQVGIVSHAFGCGEVGKPGVYTRVTAFQDFISESSWKPYL</sequence>
<dbReference type="Proteomes" id="UP000327044">
    <property type="component" value="Unassembled WGS sequence"/>
</dbReference>
<keyword evidence="6" id="KW-0732">Signal</keyword>
<dbReference type="Pfam" id="PF00089">
    <property type="entry name" value="Trypsin"/>
    <property type="match status" value="1"/>
</dbReference>
<dbReference type="GO" id="GO:0006508">
    <property type="term" value="P:proteolysis"/>
    <property type="evidence" value="ECO:0007669"/>
    <property type="project" value="UniProtKB-KW"/>
</dbReference>
<evidence type="ECO:0000313" key="10">
    <source>
        <dbReference type="Proteomes" id="UP000327044"/>
    </source>
</evidence>
<dbReference type="PRINTS" id="PR00722">
    <property type="entry name" value="CHYMOTRYPSIN"/>
</dbReference>
<dbReference type="Gene3D" id="2.40.10.10">
    <property type="entry name" value="Trypsin-like serine proteases"/>
    <property type="match status" value="1"/>
</dbReference>
<feature type="domain" description="Peptidase S1" evidence="7">
    <location>
        <begin position="8"/>
        <end position="240"/>
    </location>
</feature>
<evidence type="ECO:0000313" key="9">
    <source>
        <dbReference type="EMBL" id="KAB0798055.1"/>
    </source>
</evidence>
<dbReference type="InParanoid" id="A0A1Y1N2X3"/>